<evidence type="ECO:0000313" key="3">
    <source>
        <dbReference type="EMBL" id="CCX07972.1"/>
    </source>
</evidence>
<sequence>MDWSFHNRDAVDSNKTSLDRIVPPVNPSSKQPGTSSPSKTSRAWIRGTLGIWAPSHLALQLKKPPIGAAKKLTPCDDLRRTRRHQRHRKVEVKSGSGRRRPEGPKLGSCRLTNLRTTFNPPHHHHTPPFPPRRIYQPPTNGRKSKVQFLLATTITVIAATAISRLIIGGQQQPQIHS</sequence>
<keyword evidence="2" id="KW-0812">Transmembrane</keyword>
<feature type="compositionally biased region" description="Basic and acidic residues" evidence="1">
    <location>
        <begin position="1"/>
        <end position="12"/>
    </location>
</feature>
<keyword evidence="4" id="KW-1185">Reference proteome</keyword>
<gene>
    <name evidence="3" type="ORF">PCON_07561</name>
</gene>
<feature type="region of interest" description="Disordered" evidence="1">
    <location>
        <begin position="1"/>
        <end position="41"/>
    </location>
</feature>
<accession>U4LCC6</accession>
<feature type="compositionally biased region" description="Polar residues" evidence="1">
    <location>
        <begin position="27"/>
        <end position="41"/>
    </location>
</feature>
<evidence type="ECO:0000256" key="2">
    <source>
        <dbReference type="SAM" id="Phobius"/>
    </source>
</evidence>
<reference evidence="3 4" key="1">
    <citation type="journal article" date="2013" name="PLoS Genet.">
        <title>The genome and development-dependent transcriptomes of Pyronema confluens: a window into fungal evolution.</title>
        <authorList>
            <person name="Traeger S."/>
            <person name="Altegoer F."/>
            <person name="Freitag M."/>
            <person name="Gabaldon T."/>
            <person name="Kempken F."/>
            <person name="Kumar A."/>
            <person name="Marcet-Houben M."/>
            <person name="Poggeler S."/>
            <person name="Stajich J.E."/>
            <person name="Nowrousian M."/>
        </authorList>
    </citation>
    <scope>NUCLEOTIDE SEQUENCE [LARGE SCALE GENOMIC DNA]</scope>
    <source>
        <strain evidence="4">CBS 100304</strain>
        <tissue evidence="3">Vegetative mycelium</tissue>
    </source>
</reference>
<name>U4LCC6_PYROM</name>
<feature type="transmembrane region" description="Helical" evidence="2">
    <location>
        <begin position="148"/>
        <end position="167"/>
    </location>
</feature>
<keyword evidence="2" id="KW-1133">Transmembrane helix</keyword>
<organism evidence="3 4">
    <name type="scientific">Pyronema omphalodes (strain CBS 100304)</name>
    <name type="common">Pyronema confluens</name>
    <dbReference type="NCBI Taxonomy" id="1076935"/>
    <lineage>
        <taxon>Eukaryota</taxon>
        <taxon>Fungi</taxon>
        <taxon>Dikarya</taxon>
        <taxon>Ascomycota</taxon>
        <taxon>Pezizomycotina</taxon>
        <taxon>Pezizomycetes</taxon>
        <taxon>Pezizales</taxon>
        <taxon>Pyronemataceae</taxon>
        <taxon>Pyronema</taxon>
    </lineage>
</organism>
<evidence type="ECO:0000313" key="4">
    <source>
        <dbReference type="Proteomes" id="UP000018144"/>
    </source>
</evidence>
<feature type="region of interest" description="Disordered" evidence="1">
    <location>
        <begin position="82"/>
        <end position="140"/>
    </location>
</feature>
<dbReference type="AlphaFoldDB" id="U4LCC6"/>
<dbReference type="Proteomes" id="UP000018144">
    <property type="component" value="Unassembled WGS sequence"/>
</dbReference>
<dbReference type="EMBL" id="HF935384">
    <property type="protein sequence ID" value="CCX07972.1"/>
    <property type="molecule type" value="Genomic_DNA"/>
</dbReference>
<keyword evidence="2" id="KW-0472">Membrane</keyword>
<protein>
    <submittedName>
        <fullName evidence="3">Uncharacterized protein</fullName>
    </submittedName>
</protein>
<evidence type="ECO:0000256" key="1">
    <source>
        <dbReference type="SAM" id="MobiDB-lite"/>
    </source>
</evidence>
<proteinExistence type="predicted"/>